<dbReference type="InterPro" id="IPR036188">
    <property type="entry name" value="FAD/NAD-bd_sf"/>
</dbReference>
<reference evidence="5" key="1">
    <citation type="journal article" date="2023" name="Mol. Phylogenet. Evol.">
        <title>Genome-scale phylogeny and comparative genomics of the fungal order Sordariales.</title>
        <authorList>
            <person name="Hensen N."/>
            <person name="Bonometti L."/>
            <person name="Westerberg I."/>
            <person name="Brannstrom I.O."/>
            <person name="Guillou S."/>
            <person name="Cros-Aarteil S."/>
            <person name="Calhoun S."/>
            <person name="Haridas S."/>
            <person name="Kuo A."/>
            <person name="Mondo S."/>
            <person name="Pangilinan J."/>
            <person name="Riley R."/>
            <person name="LaButti K."/>
            <person name="Andreopoulos B."/>
            <person name="Lipzen A."/>
            <person name="Chen C."/>
            <person name="Yan M."/>
            <person name="Daum C."/>
            <person name="Ng V."/>
            <person name="Clum A."/>
            <person name="Steindorff A."/>
            <person name="Ohm R.A."/>
            <person name="Martin F."/>
            <person name="Silar P."/>
            <person name="Natvig D.O."/>
            <person name="Lalanne C."/>
            <person name="Gautier V."/>
            <person name="Ament-Velasquez S.L."/>
            <person name="Kruys A."/>
            <person name="Hutchinson M.I."/>
            <person name="Powell A.J."/>
            <person name="Barry K."/>
            <person name="Miller A.N."/>
            <person name="Grigoriev I.V."/>
            <person name="Debuchy R."/>
            <person name="Gladieux P."/>
            <person name="Hiltunen Thoren M."/>
            <person name="Johannesson H."/>
        </authorList>
    </citation>
    <scope>NUCLEOTIDE SEQUENCE</scope>
    <source>
        <strain evidence="5">CBS 232.78</strain>
    </source>
</reference>
<dbReference type="AlphaFoldDB" id="A0AAE0K0Q1"/>
<keyword evidence="6" id="KW-1185">Reference proteome</keyword>
<dbReference type="PANTHER" id="PTHR11552:SF210">
    <property type="entry name" value="GLUCOSE-METHANOL-CHOLINE OXIDOREDUCTASE N-TERMINAL DOMAIN-CONTAINING PROTEIN-RELATED"/>
    <property type="match status" value="1"/>
</dbReference>
<dbReference type="GO" id="GO:0050660">
    <property type="term" value="F:flavin adenine dinucleotide binding"/>
    <property type="evidence" value="ECO:0007669"/>
    <property type="project" value="InterPro"/>
</dbReference>
<evidence type="ECO:0000259" key="4">
    <source>
        <dbReference type="Pfam" id="PF05199"/>
    </source>
</evidence>
<feature type="domain" description="Glucose-methanol-choline oxidoreductase N-terminal" evidence="3">
    <location>
        <begin position="6"/>
        <end position="318"/>
    </location>
</feature>
<dbReference type="PANTHER" id="PTHR11552">
    <property type="entry name" value="GLUCOSE-METHANOL-CHOLINE GMC OXIDOREDUCTASE"/>
    <property type="match status" value="1"/>
</dbReference>
<feature type="domain" description="Glucose-methanol-choline oxidoreductase C-terminal" evidence="4">
    <location>
        <begin position="465"/>
        <end position="603"/>
    </location>
</feature>
<gene>
    <name evidence="5" type="ORF">B0H63DRAFT_404545</name>
</gene>
<dbReference type="Pfam" id="PF00732">
    <property type="entry name" value="GMC_oxred_N"/>
    <property type="match status" value="1"/>
</dbReference>
<keyword evidence="2" id="KW-0274">FAD</keyword>
<comment type="caution">
    <text evidence="5">The sequence shown here is derived from an EMBL/GenBank/DDBJ whole genome shotgun (WGS) entry which is preliminary data.</text>
</comment>
<dbReference type="SUPFAM" id="SSF51905">
    <property type="entry name" value="FAD/NAD(P)-binding domain"/>
    <property type="match status" value="1"/>
</dbReference>
<sequence>MSDSTFDFVIVGGGTAGLVVAARLSEDPNTSVLVLEAGDVHTDDPRIRTPAFWLSVLGTPDFDWSYRTVPQKSLGNKVVPLSQGKLLGGSSAINGLAFVANSKAAVDSWSAFGNPGWDWDTLGPYYRKSHTRAPPSEAAANHLRLSYLQESARGTDGPVQVSFPEEVSDPIPAAWVDTVSALGFPASSDPFSGDFSGGYVNALSVDPVSRTRSDAATAYLEPAKSRPNLKIVTGALVEKVVFESSGAVPKTVGVQVKHDGKTITYKANKEVILAAGVFGTPKVLELSGVGSRTLLESLGIPVVVDNPNVGENLQDHPCSSISFEVNDGVKTLDALSRQEPEALGAAFVQYQTSKSGPFAVGNYTGSLLPVPDFTGHDGKSTLDKVLQQVKGAAPVYGPFTPHHDAFVHSVLGNPADSAANIFVYAACANTDATDESVGADVMVRSSDSDATPGNYLTLCAALLFPLSRGSSHITSADPATKPSIDPRYLDHPLDLEVQARLLRYTETIIRAEPLKRFIKPNGRRSARAPADLSDLETAKEHAKRTALSCWHPTSTCAMLPLECGGVVDPQLHVHGIEGLRIVDSSIIPLATRGNTQTTVYAVAERAADLIKKQYSLY</sequence>
<dbReference type="Gene3D" id="3.50.50.60">
    <property type="entry name" value="FAD/NAD(P)-binding domain"/>
    <property type="match status" value="1"/>
</dbReference>
<organism evidence="5 6">
    <name type="scientific">Podospora didyma</name>
    <dbReference type="NCBI Taxonomy" id="330526"/>
    <lineage>
        <taxon>Eukaryota</taxon>
        <taxon>Fungi</taxon>
        <taxon>Dikarya</taxon>
        <taxon>Ascomycota</taxon>
        <taxon>Pezizomycotina</taxon>
        <taxon>Sordariomycetes</taxon>
        <taxon>Sordariomycetidae</taxon>
        <taxon>Sordariales</taxon>
        <taxon>Podosporaceae</taxon>
        <taxon>Podospora</taxon>
    </lineage>
</organism>
<dbReference type="InterPro" id="IPR007867">
    <property type="entry name" value="GMC_OxRtase_C"/>
</dbReference>
<reference evidence="5" key="2">
    <citation type="submission" date="2023-06" db="EMBL/GenBank/DDBJ databases">
        <authorList>
            <consortium name="Lawrence Berkeley National Laboratory"/>
            <person name="Haridas S."/>
            <person name="Hensen N."/>
            <person name="Bonometti L."/>
            <person name="Westerberg I."/>
            <person name="Brannstrom I.O."/>
            <person name="Guillou S."/>
            <person name="Cros-Aarteil S."/>
            <person name="Calhoun S."/>
            <person name="Kuo A."/>
            <person name="Mondo S."/>
            <person name="Pangilinan J."/>
            <person name="Riley R."/>
            <person name="LaButti K."/>
            <person name="Andreopoulos B."/>
            <person name="Lipzen A."/>
            <person name="Chen C."/>
            <person name="Yanf M."/>
            <person name="Daum C."/>
            <person name="Ng V."/>
            <person name="Clum A."/>
            <person name="Steindorff A."/>
            <person name="Ohm R."/>
            <person name="Martin F."/>
            <person name="Silar P."/>
            <person name="Natvig D."/>
            <person name="Lalanne C."/>
            <person name="Gautier V."/>
            <person name="Ament-velasquez S.L."/>
            <person name="Kruys A."/>
            <person name="Hutchinson M.I."/>
            <person name="Powell A.J."/>
            <person name="Barry K."/>
            <person name="Miller A.N."/>
            <person name="Grigoriev I.V."/>
            <person name="Debuchy R."/>
            <person name="Gladieux P."/>
            <person name="Thoren M.H."/>
            <person name="Johannesson H."/>
        </authorList>
    </citation>
    <scope>NUCLEOTIDE SEQUENCE</scope>
    <source>
        <strain evidence="5">CBS 232.78</strain>
    </source>
</reference>
<name>A0AAE0K0Q1_9PEZI</name>
<comment type="cofactor">
    <cofactor evidence="2">
        <name>FAD</name>
        <dbReference type="ChEBI" id="CHEBI:57692"/>
    </cofactor>
</comment>
<accession>A0AAE0K0Q1</accession>
<dbReference type="InterPro" id="IPR012132">
    <property type="entry name" value="GMC_OxRdtase"/>
</dbReference>
<proteinExistence type="inferred from homology"/>
<dbReference type="Proteomes" id="UP001285441">
    <property type="component" value="Unassembled WGS sequence"/>
</dbReference>
<keyword evidence="2" id="KW-0285">Flavoprotein</keyword>
<feature type="binding site" evidence="2">
    <location>
        <position position="237"/>
    </location>
    <ligand>
        <name>FAD</name>
        <dbReference type="ChEBI" id="CHEBI:57692"/>
    </ligand>
</feature>
<dbReference type="GO" id="GO:0016614">
    <property type="term" value="F:oxidoreductase activity, acting on CH-OH group of donors"/>
    <property type="evidence" value="ECO:0007669"/>
    <property type="project" value="InterPro"/>
</dbReference>
<evidence type="ECO:0000256" key="2">
    <source>
        <dbReference type="PIRSR" id="PIRSR000137-2"/>
    </source>
</evidence>
<dbReference type="Gene3D" id="3.30.560.10">
    <property type="entry name" value="Glucose Oxidase, domain 3"/>
    <property type="match status" value="1"/>
</dbReference>
<comment type="similarity">
    <text evidence="1">Belongs to the GMC oxidoreductase family.</text>
</comment>
<dbReference type="InterPro" id="IPR000172">
    <property type="entry name" value="GMC_OxRdtase_N"/>
</dbReference>
<protein>
    <recommendedName>
        <fullName evidence="7">GMC oxidoreductase</fullName>
    </recommendedName>
</protein>
<dbReference type="SUPFAM" id="SSF54373">
    <property type="entry name" value="FAD-linked reductases, C-terminal domain"/>
    <property type="match status" value="1"/>
</dbReference>
<evidence type="ECO:0008006" key="7">
    <source>
        <dbReference type="Google" id="ProtNLM"/>
    </source>
</evidence>
<dbReference type="PIRSF" id="PIRSF000137">
    <property type="entry name" value="Alcohol_oxidase"/>
    <property type="match status" value="1"/>
</dbReference>
<evidence type="ECO:0000259" key="3">
    <source>
        <dbReference type="Pfam" id="PF00732"/>
    </source>
</evidence>
<dbReference type="EMBL" id="JAULSW010000011">
    <property type="protein sequence ID" value="KAK3367923.1"/>
    <property type="molecule type" value="Genomic_DNA"/>
</dbReference>
<evidence type="ECO:0000256" key="1">
    <source>
        <dbReference type="ARBA" id="ARBA00010790"/>
    </source>
</evidence>
<evidence type="ECO:0000313" key="5">
    <source>
        <dbReference type="EMBL" id="KAK3367923.1"/>
    </source>
</evidence>
<evidence type="ECO:0000313" key="6">
    <source>
        <dbReference type="Proteomes" id="UP001285441"/>
    </source>
</evidence>
<feature type="binding site" evidence="2">
    <location>
        <begin position="550"/>
        <end position="551"/>
    </location>
    <ligand>
        <name>FAD</name>
        <dbReference type="ChEBI" id="CHEBI:57692"/>
    </ligand>
</feature>
<dbReference type="Pfam" id="PF05199">
    <property type="entry name" value="GMC_oxred_C"/>
    <property type="match status" value="1"/>
</dbReference>